<dbReference type="Pfam" id="PF19300">
    <property type="entry name" value="BPD_transp_1_N"/>
    <property type="match status" value="1"/>
</dbReference>
<keyword evidence="2 7" id="KW-0813">Transport</keyword>
<feature type="transmembrane region" description="Helical" evidence="7">
    <location>
        <begin position="283"/>
        <end position="309"/>
    </location>
</feature>
<evidence type="ECO:0000256" key="5">
    <source>
        <dbReference type="ARBA" id="ARBA00022989"/>
    </source>
</evidence>
<dbReference type="InterPro" id="IPR000515">
    <property type="entry name" value="MetI-like"/>
</dbReference>
<feature type="transmembrane region" description="Helical" evidence="7">
    <location>
        <begin position="183"/>
        <end position="202"/>
    </location>
</feature>
<dbReference type="AlphaFoldDB" id="A0A840PDG4"/>
<accession>A0A840PDG4</accession>
<dbReference type="PROSITE" id="PS50928">
    <property type="entry name" value="ABC_TM1"/>
    <property type="match status" value="1"/>
</dbReference>
<dbReference type="CDD" id="cd06261">
    <property type="entry name" value="TM_PBP2"/>
    <property type="match status" value="1"/>
</dbReference>
<keyword evidence="3" id="KW-1003">Cell membrane</keyword>
<evidence type="ECO:0000313" key="10">
    <source>
        <dbReference type="Proteomes" id="UP000578449"/>
    </source>
</evidence>
<feature type="transmembrane region" description="Helical" evidence="7">
    <location>
        <begin position="101"/>
        <end position="124"/>
    </location>
</feature>
<dbReference type="EMBL" id="JACHGN010000011">
    <property type="protein sequence ID" value="MBB5135460.1"/>
    <property type="molecule type" value="Genomic_DNA"/>
</dbReference>
<reference evidence="9 10" key="1">
    <citation type="submission" date="2020-08" db="EMBL/GenBank/DDBJ databases">
        <title>Genomic Encyclopedia of Type Strains, Phase IV (KMG-IV): sequencing the most valuable type-strain genomes for metagenomic binning, comparative biology and taxonomic classification.</title>
        <authorList>
            <person name="Goeker M."/>
        </authorList>
    </citation>
    <scope>NUCLEOTIDE SEQUENCE [LARGE SCALE GENOMIC DNA]</scope>
    <source>
        <strain evidence="9 10">DSM 45615</strain>
    </source>
</reference>
<keyword evidence="6 7" id="KW-0472">Membrane</keyword>
<dbReference type="InterPro" id="IPR045621">
    <property type="entry name" value="BPD_transp_1_N"/>
</dbReference>
<keyword evidence="10" id="KW-1185">Reference proteome</keyword>
<dbReference type="PANTHER" id="PTHR43163">
    <property type="entry name" value="DIPEPTIDE TRANSPORT SYSTEM PERMEASE PROTEIN DPPB-RELATED"/>
    <property type="match status" value="1"/>
</dbReference>
<evidence type="ECO:0000256" key="1">
    <source>
        <dbReference type="ARBA" id="ARBA00004651"/>
    </source>
</evidence>
<sequence>MRWVAFLARRIAGAAAVLAILSGLIFAATEALPGDAAGVLAGADASAAERAQLRADLELDRPPLERYGDWIAGAVAGDLGVSLVGRRDVDAVLFDRLPNSLLLTALALGAAVPAAIALGLAAGLREGRPADRMVSSAALVLVSLPEFLTVTLLIAVFGTWLGLLPEVSLTPLGGRPWDTPQAMVLPVLSLAVVGLAVMTRLVRSSVAEAAASPYAEAARLAGVRGVRLALRHILPNALGPVVQVFAVMFGGLLGGAVVVETIFNYPGVGFELQQAVANRDVPMVQGLALALAALALAVLLLGDIVGTLVNPRLRSAP</sequence>
<evidence type="ECO:0000256" key="2">
    <source>
        <dbReference type="ARBA" id="ARBA00022448"/>
    </source>
</evidence>
<comment type="similarity">
    <text evidence="7">Belongs to the binding-protein-dependent transport system permease family.</text>
</comment>
<evidence type="ECO:0000313" key="9">
    <source>
        <dbReference type="EMBL" id="MBB5135460.1"/>
    </source>
</evidence>
<dbReference type="InterPro" id="IPR035906">
    <property type="entry name" value="MetI-like_sf"/>
</dbReference>
<evidence type="ECO:0000259" key="8">
    <source>
        <dbReference type="PROSITE" id="PS50928"/>
    </source>
</evidence>
<dbReference type="GO" id="GO:0005886">
    <property type="term" value="C:plasma membrane"/>
    <property type="evidence" value="ECO:0007669"/>
    <property type="project" value="UniProtKB-SubCell"/>
</dbReference>
<dbReference type="Proteomes" id="UP000578449">
    <property type="component" value="Unassembled WGS sequence"/>
</dbReference>
<evidence type="ECO:0000256" key="6">
    <source>
        <dbReference type="ARBA" id="ARBA00023136"/>
    </source>
</evidence>
<keyword evidence="4 7" id="KW-0812">Transmembrane</keyword>
<dbReference type="SUPFAM" id="SSF161098">
    <property type="entry name" value="MetI-like"/>
    <property type="match status" value="1"/>
</dbReference>
<feature type="transmembrane region" description="Helical" evidence="7">
    <location>
        <begin position="237"/>
        <end position="263"/>
    </location>
</feature>
<organism evidence="9 10">
    <name type="scientific">Thermocatellispora tengchongensis</name>
    <dbReference type="NCBI Taxonomy" id="1073253"/>
    <lineage>
        <taxon>Bacteria</taxon>
        <taxon>Bacillati</taxon>
        <taxon>Actinomycetota</taxon>
        <taxon>Actinomycetes</taxon>
        <taxon>Streptosporangiales</taxon>
        <taxon>Streptosporangiaceae</taxon>
        <taxon>Thermocatellispora</taxon>
    </lineage>
</organism>
<comment type="caution">
    <text evidence="9">The sequence shown here is derived from an EMBL/GenBank/DDBJ whole genome shotgun (WGS) entry which is preliminary data.</text>
</comment>
<evidence type="ECO:0000256" key="4">
    <source>
        <dbReference type="ARBA" id="ARBA00022692"/>
    </source>
</evidence>
<evidence type="ECO:0000256" key="7">
    <source>
        <dbReference type="RuleBase" id="RU363032"/>
    </source>
</evidence>
<gene>
    <name evidence="9" type="ORF">HNP84_005204</name>
</gene>
<dbReference type="Pfam" id="PF00528">
    <property type="entry name" value="BPD_transp_1"/>
    <property type="match status" value="1"/>
</dbReference>
<protein>
    <submittedName>
        <fullName evidence="9">Peptide/nickel transport system permease protein</fullName>
    </submittedName>
</protein>
<dbReference type="Gene3D" id="1.10.3720.10">
    <property type="entry name" value="MetI-like"/>
    <property type="match status" value="1"/>
</dbReference>
<feature type="transmembrane region" description="Helical" evidence="7">
    <location>
        <begin position="136"/>
        <end position="163"/>
    </location>
</feature>
<evidence type="ECO:0000256" key="3">
    <source>
        <dbReference type="ARBA" id="ARBA00022475"/>
    </source>
</evidence>
<dbReference type="GO" id="GO:0055085">
    <property type="term" value="P:transmembrane transport"/>
    <property type="evidence" value="ECO:0007669"/>
    <property type="project" value="InterPro"/>
</dbReference>
<dbReference type="RefSeq" id="WP_185052413.1">
    <property type="nucleotide sequence ID" value="NZ_BAABIX010000002.1"/>
</dbReference>
<feature type="domain" description="ABC transmembrane type-1" evidence="8">
    <location>
        <begin position="97"/>
        <end position="302"/>
    </location>
</feature>
<proteinExistence type="inferred from homology"/>
<name>A0A840PDG4_9ACTN</name>
<comment type="subcellular location">
    <subcellularLocation>
        <location evidence="1 7">Cell membrane</location>
        <topology evidence="1 7">Multi-pass membrane protein</topology>
    </subcellularLocation>
</comment>
<keyword evidence="5 7" id="KW-1133">Transmembrane helix</keyword>
<dbReference type="PANTHER" id="PTHR43163:SF3">
    <property type="entry name" value="PEPTIDE ABC TRANSPORTER PERMEASE PROTEIN"/>
    <property type="match status" value="1"/>
</dbReference>